<organism evidence="1 2">
    <name type="scientific">Sulfobacillus benefaciens</name>
    <dbReference type="NCBI Taxonomy" id="453960"/>
    <lineage>
        <taxon>Bacteria</taxon>
        <taxon>Bacillati</taxon>
        <taxon>Bacillota</taxon>
        <taxon>Clostridia</taxon>
        <taxon>Eubacteriales</taxon>
        <taxon>Clostridiales Family XVII. Incertae Sedis</taxon>
        <taxon>Sulfobacillus</taxon>
    </lineage>
</organism>
<accession>A0A2T2WMF8</accession>
<dbReference type="Proteomes" id="UP000242699">
    <property type="component" value="Unassembled WGS sequence"/>
</dbReference>
<evidence type="ECO:0000313" key="2">
    <source>
        <dbReference type="Proteomes" id="UP000242699"/>
    </source>
</evidence>
<protein>
    <submittedName>
        <fullName evidence="1">Uncharacterized protein</fullName>
    </submittedName>
</protein>
<proteinExistence type="predicted"/>
<dbReference type="EMBL" id="PXYT01000094">
    <property type="protein sequence ID" value="PSR23422.1"/>
    <property type="molecule type" value="Genomic_DNA"/>
</dbReference>
<comment type="caution">
    <text evidence="1">The sequence shown here is derived from an EMBL/GenBank/DDBJ whole genome shotgun (WGS) entry which is preliminary data.</text>
</comment>
<dbReference type="AlphaFoldDB" id="A0A2T2WMF8"/>
<gene>
    <name evidence="1" type="ORF">C7B43_20060</name>
</gene>
<evidence type="ECO:0000313" key="1">
    <source>
        <dbReference type="EMBL" id="PSR23422.1"/>
    </source>
</evidence>
<name>A0A2T2WMF8_9FIRM</name>
<reference evidence="1 2" key="1">
    <citation type="journal article" date="2014" name="BMC Genomics">
        <title>Comparison of environmental and isolate Sulfobacillus genomes reveals diverse carbon, sulfur, nitrogen, and hydrogen metabolisms.</title>
        <authorList>
            <person name="Justice N.B."/>
            <person name="Norman A."/>
            <person name="Brown C.T."/>
            <person name="Singh A."/>
            <person name="Thomas B.C."/>
            <person name="Banfield J.F."/>
        </authorList>
    </citation>
    <scope>NUCLEOTIDE SEQUENCE [LARGE SCALE GENOMIC DNA]</scope>
    <source>
        <strain evidence="1">AMDSBA1</strain>
    </source>
</reference>
<sequence length="77" mass="8982">MDYFSEFQRLIARYQLAWDQWDWADPLHQEQANAELTAAVIALNTFIQEQKGLQGIPARGQHHAVIYRRLSRQQGVS</sequence>